<name>A0ABY5MAT1_9ACTN</name>
<organism evidence="2 3">
    <name type="scientific">Aeromicrobium wangtongii</name>
    <dbReference type="NCBI Taxonomy" id="2969247"/>
    <lineage>
        <taxon>Bacteria</taxon>
        <taxon>Bacillati</taxon>
        <taxon>Actinomycetota</taxon>
        <taxon>Actinomycetes</taxon>
        <taxon>Propionibacteriales</taxon>
        <taxon>Nocardioidaceae</taxon>
        <taxon>Aeromicrobium</taxon>
    </lineage>
</organism>
<dbReference type="EMBL" id="CP102173">
    <property type="protein sequence ID" value="UUP15218.1"/>
    <property type="molecule type" value="Genomic_DNA"/>
</dbReference>
<protein>
    <submittedName>
        <fullName evidence="2">TfoX/Sxy family protein</fullName>
    </submittedName>
</protein>
<gene>
    <name evidence="2" type="ORF">NQV15_07885</name>
</gene>
<dbReference type="RefSeq" id="WP_232399272.1">
    <property type="nucleotide sequence ID" value="NZ_CP102173.1"/>
</dbReference>
<reference evidence="2 3" key="1">
    <citation type="submission" date="2022-08" db="EMBL/GenBank/DDBJ databases">
        <title>novel species in genus Aeromicrobium.</title>
        <authorList>
            <person name="Ye L."/>
        </authorList>
    </citation>
    <scope>NUCLEOTIDE SEQUENCE [LARGE SCALE GENOMIC DNA]</scope>
    <source>
        <strain evidence="3">zg-Y1379</strain>
    </source>
</reference>
<dbReference type="SUPFAM" id="SSF159894">
    <property type="entry name" value="YgaC/TfoX-N like"/>
    <property type="match status" value="1"/>
</dbReference>
<accession>A0ABY5MAT1</accession>
<evidence type="ECO:0000259" key="1">
    <source>
        <dbReference type="Pfam" id="PF04993"/>
    </source>
</evidence>
<sequence length="115" mass="11763">MAYDQALAGRIRAAVEAAAGAVDCREISMFGGLCWTVSGHMAVGAVGDDLMVHVGTDGLDEALRQGARRATMGERTMGGVVLVAAADLPTSAALDGWVDPAVQRARAKPPKTAKG</sequence>
<feature type="domain" description="TfoX N-terminal" evidence="1">
    <location>
        <begin position="23"/>
        <end position="104"/>
    </location>
</feature>
<evidence type="ECO:0000313" key="3">
    <source>
        <dbReference type="Proteomes" id="UP001316184"/>
    </source>
</evidence>
<evidence type="ECO:0000313" key="2">
    <source>
        <dbReference type="EMBL" id="UUP15218.1"/>
    </source>
</evidence>
<keyword evidence="3" id="KW-1185">Reference proteome</keyword>
<dbReference type="InterPro" id="IPR007076">
    <property type="entry name" value="TfoX_N"/>
</dbReference>
<proteinExistence type="predicted"/>
<dbReference type="Proteomes" id="UP001316184">
    <property type="component" value="Chromosome"/>
</dbReference>
<dbReference type="Pfam" id="PF04993">
    <property type="entry name" value="TfoX_N"/>
    <property type="match status" value="1"/>
</dbReference>